<keyword evidence="3" id="KW-0804">Transcription</keyword>
<gene>
    <name evidence="5" type="ORF">YK48G_08420</name>
</gene>
<organism evidence="5 6">
    <name type="scientific">Lentilactobacillus fungorum</name>
    <dbReference type="NCBI Taxonomy" id="2201250"/>
    <lineage>
        <taxon>Bacteria</taxon>
        <taxon>Bacillati</taxon>
        <taxon>Bacillota</taxon>
        <taxon>Bacilli</taxon>
        <taxon>Lactobacillales</taxon>
        <taxon>Lactobacillaceae</taxon>
        <taxon>Lentilactobacillus</taxon>
    </lineage>
</organism>
<dbReference type="Proteomes" id="UP000604765">
    <property type="component" value="Unassembled WGS sequence"/>
</dbReference>
<evidence type="ECO:0000313" key="5">
    <source>
        <dbReference type="EMBL" id="GHP13417.1"/>
    </source>
</evidence>
<evidence type="ECO:0000256" key="2">
    <source>
        <dbReference type="ARBA" id="ARBA00023125"/>
    </source>
</evidence>
<dbReference type="SMART" id="SM00422">
    <property type="entry name" value="HTH_MERR"/>
    <property type="match status" value="1"/>
</dbReference>
<dbReference type="Gene3D" id="1.10.1660.10">
    <property type="match status" value="1"/>
</dbReference>
<dbReference type="InterPro" id="IPR009061">
    <property type="entry name" value="DNA-bd_dom_put_sf"/>
</dbReference>
<name>A0ABQ3VWY1_9LACO</name>
<evidence type="ECO:0000256" key="3">
    <source>
        <dbReference type="ARBA" id="ARBA00023163"/>
    </source>
</evidence>
<dbReference type="PROSITE" id="PS50937">
    <property type="entry name" value="HTH_MERR_2"/>
    <property type="match status" value="1"/>
</dbReference>
<keyword evidence="2" id="KW-0238">DNA-binding</keyword>
<proteinExistence type="predicted"/>
<evidence type="ECO:0000256" key="1">
    <source>
        <dbReference type="ARBA" id="ARBA00023015"/>
    </source>
</evidence>
<dbReference type="EMBL" id="BNJR01000008">
    <property type="protein sequence ID" value="GHP13417.1"/>
    <property type="molecule type" value="Genomic_DNA"/>
</dbReference>
<dbReference type="InterPro" id="IPR047057">
    <property type="entry name" value="MerR_fam"/>
</dbReference>
<feature type="domain" description="HTH merR-type" evidence="4">
    <location>
        <begin position="1"/>
        <end position="68"/>
    </location>
</feature>
<dbReference type="PANTHER" id="PTHR30204">
    <property type="entry name" value="REDOX-CYCLING DRUG-SENSING TRANSCRIPTIONAL ACTIVATOR SOXR"/>
    <property type="match status" value="1"/>
</dbReference>
<comment type="caution">
    <text evidence="5">The sequence shown here is derived from an EMBL/GenBank/DDBJ whole genome shotgun (WGS) entry which is preliminary data.</text>
</comment>
<keyword evidence="1" id="KW-0805">Transcription regulation</keyword>
<sequence>MNTTAFCELVHTTRDTLRYYDSIGLLKPRRSENGYRDYTSADSTTYNIIQNLKAAGLSLNEISQVLQLQNQPITSDCRQSVLTMIQEKNDYFTAQYHFYAQLMAIASQMSTEVQNNHQEKLDGLIEKLGYLDD</sequence>
<keyword evidence="6" id="KW-1185">Reference proteome</keyword>
<reference evidence="5 6" key="1">
    <citation type="journal article" date="2021" name="Int. J. Syst. Evol. Microbiol.">
        <title>Lentilactobacillus fungorum sp. nov., isolated from spent mushroom substrates.</title>
        <authorList>
            <person name="Tohno M."/>
            <person name="Tanizawa Y."/>
            <person name="Kojima Y."/>
            <person name="Sakamoto M."/>
            <person name="Ohkuma M."/>
            <person name="Kobayashi H."/>
        </authorList>
    </citation>
    <scope>NUCLEOTIDE SEQUENCE [LARGE SCALE GENOMIC DNA]</scope>
    <source>
        <strain evidence="5 6">YK48G</strain>
    </source>
</reference>
<dbReference type="SUPFAM" id="SSF46955">
    <property type="entry name" value="Putative DNA-binding domain"/>
    <property type="match status" value="1"/>
</dbReference>
<dbReference type="PANTHER" id="PTHR30204:SF94">
    <property type="entry name" value="HEAVY METAL-DEPENDENT TRANSCRIPTIONAL REGULATOR HI_0293-RELATED"/>
    <property type="match status" value="1"/>
</dbReference>
<dbReference type="InterPro" id="IPR000551">
    <property type="entry name" value="MerR-type_HTH_dom"/>
</dbReference>
<dbReference type="RefSeq" id="WP_203629464.1">
    <property type="nucleotide sequence ID" value="NZ_BNJR01000008.1"/>
</dbReference>
<accession>A0ABQ3VWY1</accession>
<dbReference type="Pfam" id="PF13411">
    <property type="entry name" value="MerR_1"/>
    <property type="match status" value="1"/>
</dbReference>
<protein>
    <submittedName>
        <fullName evidence="5">Transcriptional regulator</fullName>
    </submittedName>
</protein>
<evidence type="ECO:0000259" key="4">
    <source>
        <dbReference type="PROSITE" id="PS50937"/>
    </source>
</evidence>
<evidence type="ECO:0000313" key="6">
    <source>
        <dbReference type="Proteomes" id="UP000604765"/>
    </source>
</evidence>